<dbReference type="Proteomes" id="UP000070133">
    <property type="component" value="Unassembled WGS sequence"/>
</dbReference>
<evidence type="ECO:0000256" key="1">
    <source>
        <dbReference type="SAM" id="MobiDB-lite"/>
    </source>
</evidence>
<feature type="compositionally biased region" description="Polar residues" evidence="1">
    <location>
        <begin position="31"/>
        <end position="45"/>
    </location>
</feature>
<comment type="caution">
    <text evidence="2">The sequence shown here is derived from an EMBL/GenBank/DDBJ whole genome shotgun (WGS) entry which is preliminary data.</text>
</comment>
<evidence type="ECO:0000313" key="2">
    <source>
        <dbReference type="EMBL" id="KXS98076.1"/>
    </source>
</evidence>
<dbReference type="OrthoDB" id="10393745at2759"/>
<gene>
    <name evidence="2" type="ORF">AC578_1467</name>
</gene>
<feature type="region of interest" description="Disordered" evidence="1">
    <location>
        <begin position="64"/>
        <end position="83"/>
    </location>
</feature>
<accession>A0A139H6I6</accession>
<proteinExistence type="predicted"/>
<evidence type="ECO:0000313" key="3">
    <source>
        <dbReference type="Proteomes" id="UP000070133"/>
    </source>
</evidence>
<sequence length="217" mass="25185">MSPVRIITAITSDFDSDTNSKHDKLAKRHQQQPQNARVQSNNQSAGDEHDTVAANLVAAIDKVDSEETLDTKDTHDHARSPSHLKDQELEALKSEYIRDSANLEAQHRELHSREAIVTEALWREFELPPSQTSGKFSTAVDLLIHACRELRREYTDAFELWRQKYIFSELIDRVMERDHTHPESVDREARKSKSERDWARIEAFHRERSDDERSGGW</sequence>
<protein>
    <submittedName>
        <fullName evidence="2">Uncharacterized protein</fullName>
    </submittedName>
</protein>
<keyword evidence="3" id="KW-1185">Reference proteome</keyword>
<dbReference type="AlphaFoldDB" id="A0A139H6I6"/>
<name>A0A139H6I6_9PEZI</name>
<feature type="region of interest" description="Disordered" evidence="1">
    <location>
        <begin position="1"/>
        <end position="50"/>
    </location>
</feature>
<dbReference type="EMBL" id="LFZN01000123">
    <property type="protein sequence ID" value="KXS98076.1"/>
    <property type="molecule type" value="Genomic_DNA"/>
</dbReference>
<reference evidence="2 3" key="1">
    <citation type="submission" date="2015-07" db="EMBL/GenBank/DDBJ databases">
        <title>Comparative genomics of the Sigatoka disease complex on banana suggests a link between parallel evolutionary changes in Pseudocercospora fijiensis and Pseudocercospora eumusae and increased virulence on the banana host.</title>
        <authorList>
            <person name="Chang T.-C."/>
            <person name="Salvucci A."/>
            <person name="Crous P.W."/>
            <person name="Stergiopoulos I."/>
        </authorList>
    </citation>
    <scope>NUCLEOTIDE SEQUENCE [LARGE SCALE GENOMIC DNA]</scope>
    <source>
        <strain evidence="2 3">CBS 114824</strain>
    </source>
</reference>
<organism evidence="2 3">
    <name type="scientific">Pseudocercospora eumusae</name>
    <dbReference type="NCBI Taxonomy" id="321146"/>
    <lineage>
        <taxon>Eukaryota</taxon>
        <taxon>Fungi</taxon>
        <taxon>Dikarya</taxon>
        <taxon>Ascomycota</taxon>
        <taxon>Pezizomycotina</taxon>
        <taxon>Dothideomycetes</taxon>
        <taxon>Dothideomycetidae</taxon>
        <taxon>Mycosphaerellales</taxon>
        <taxon>Mycosphaerellaceae</taxon>
        <taxon>Pseudocercospora</taxon>
    </lineage>
</organism>